<dbReference type="Pfam" id="PF13489">
    <property type="entry name" value="Methyltransf_23"/>
    <property type="match status" value="1"/>
</dbReference>
<name>W2SAD0_CYPE1</name>
<dbReference type="eggNOG" id="ENOG502SPBH">
    <property type="taxonomic scope" value="Eukaryota"/>
</dbReference>
<dbReference type="AlphaFoldDB" id="W2SAD0"/>
<organism evidence="1 2">
    <name type="scientific">Cyphellophora europaea (strain CBS 101466)</name>
    <name type="common">Phialophora europaea</name>
    <dbReference type="NCBI Taxonomy" id="1220924"/>
    <lineage>
        <taxon>Eukaryota</taxon>
        <taxon>Fungi</taxon>
        <taxon>Dikarya</taxon>
        <taxon>Ascomycota</taxon>
        <taxon>Pezizomycotina</taxon>
        <taxon>Eurotiomycetes</taxon>
        <taxon>Chaetothyriomycetidae</taxon>
        <taxon>Chaetothyriales</taxon>
        <taxon>Cyphellophoraceae</taxon>
        <taxon>Cyphellophora</taxon>
    </lineage>
</organism>
<dbReference type="VEuPathDB" id="FungiDB:HMPREF1541_09422"/>
<dbReference type="InParanoid" id="W2SAD0"/>
<dbReference type="Proteomes" id="UP000030752">
    <property type="component" value="Unassembled WGS sequence"/>
</dbReference>
<dbReference type="OrthoDB" id="184880at2759"/>
<accession>W2SAD0</accession>
<dbReference type="STRING" id="1220924.W2SAD0"/>
<dbReference type="EMBL" id="KB822712">
    <property type="protein sequence ID" value="ETN45590.1"/>
    <property type="molecule type" value="Genomic_DNA"/>
</dbReference>
<dbReference type="InterPro" id="IPR029063">
    <property type="entry name" value="SAM-dependent_MTases_sf"/>
</dbReference>
<sequence>MSSQPPIDNYPGERTLTETARLRAQHDLVVDALGGLLLCHLDTTQQNLRILDVGTADGWFLHCVRSQLACPDTATLVGTDVAPYPDVVEDVITHNFKTPFPEDWKDNFDLVQLRAVMANVPGDAAIDLVRRAWNLVKPGGFIQLIDGAMPAEKMLESDKPSARLFKTMGAFLVRAGMDASQGARVAEILQTAAGDTMTGFGSKERPIRIGKGSQLEKSSWDWLRGFTTVASPGLVKTGMATQQQMDKLTLDVMKQAQEEGFDLSWFAAWGRKS</sequence>
<evidence type="ECO:0008006" key="3">
    <source>
        <dbReference type="Google" id="ProtNLM"/>
    </source>
</evidence>
<dbReference type="HOGENOM" id="CLU_869243_0_0_1"/>
<evidence type="ECO:0000313" key="2">
    <source>
        <dbReference type="Proteomes" id="UP000030752"/>
    </source>
</evidence>
<dbReference type="Gene3D" id="3.40.50.150">
    <property type="entry name" value="Vaccinia Virus protein VP39"/>
    <property type="match status" value="1"/>
</dbReference>
<dbReference type="GeneID" id="19976761"/>
<gene>
    <name evidence="1" type="ORF">HMPREF1541_09422</name>
</gene>
<keyword evidence="2" id="KW-1185">Reference proteome</keyword>
<dbReference type="SUPFAM" id="SSF53335">
    <property type="entry name" value="S-adenosyl-L-methionine-dependent methyltransferases"/>
    <property type="match status" value="1"/>
</dbReference>
<dbReference type="RefSeq" id="XP_008712318.1">
    <property type="nucleotide sequence ID" value="XM_008714096.1"/>
</dbReference>
<protein>
    <recommendedName>
        <fullName evidence="3">Methyltransferase domain-containing protein</fullName>
    </recommendedName>
</protein>
<evidence type="ECO:0000313" key="1">
    <source>
        <dbReference type="EMBL" id="ETN45590.1"/>
    </source>
</evidence>
<reference evidence="1 2" key="1">
    <citation type="submission" date="2013-03" db="EMBL/GenBank/DDBJ databases">
        <title>The Genome Sequence of Phialophora europaea CBS 101466.</title>
        <authorList>
            <consortium name="The Broad Institute Genomics Platform"/>
            <person name="Cuomo C."/>
            <person name="de Hoog S."/>
            <person name="Gorbushina A."/>
            <person name="Walker B."/>
            <person name="Young S.K."/>
            <person name="Zeng Q."/>
            <person name="Gargeya S."/>
            <person name="Fitzgerald M."/>
            <person name="Haas B."/>
            <person name="Abouelleil A."/>
            <person name="Allen A.W."/>
            <person name="Alvarado L."/>
            <person name="Arachchi H.M."/>
            <person name="Berlin A.M."/>
            <person name="Chapman S.B."/>
            <person name="Gainer-Dewar J."/>
            <person name="Goldberg J."/>
            <person name="Griggs A."/>
            <person name="Gujja S."/>
            <person name="Hansen M."/>
            <person name="Howarth C."/>
            <person name="Imamovic A."/>
            <person name="Ireland A."/>
            <person name="Larimer J."/>
            <person name="McCowan C."/>
            <person name="Murphy C."/>
            <person name="Pearson M."/>
            <person name="Poon T.W."/>
            <person name="Priest M."/>
            <person name="Roberts A."/>
            <person name="Saif S."/>
            <person name="Shea T."/>
            <person name="Sisk P."/>
            <person name="Sykes S."/>
            <person name="Wortman J."/>
            <person name="Nusbaum C."/>
            <person name="Birren B."/>
        </authorList>
    </citation>
    <scope>NUCLEOTIDE SEQUENCE [LARGE SCALE GENOMIC DNA]</scope>
    <source>
        <strain evidence="1 2">CBS 101466</strain>
    </source>
</reference>
<proteinExistence type="predicted"/>